<name>A0ABR2CZ29_9ROSI</name>
<reference evidence="1 2" key="1">
    <citation type="journal article" date="2024" name="G3 (Bethesda)">
        <title>Genome assembly of Hibiscus sabdariffa L. provides insights into metabolisms of medicinal natural products.</title>
        <authorList>
            <person name="Kim T."/>
        </authorList>
    </citation>
    <scope>NUCLEOTIDE SEQUENCE [LARGE SCALE GENOMIC DNA]</scope>
    <source>
        <strain evidence="1">TK-2024</strain>
        <tissue evidence="1">Old leaves</tissue>
    </source>
</reference>
<protein>
    <submittedName>
        <fullName evidence="1">Uncharacterized protein</fullName>
    </submittedName>
</protein>
<accession>A0ABR2CZ29</accession>
<keyword evidence="2" id="KW-1185">Reference proteome</keyword>
<evidence type="ECO:0000313" key="2">
    <source>
        <dbReference type="Proteomes" id="UP001472677"/>
    </source>
</evidence>
<gene>
    <name evidence="1" type="ORF">V6N12_020781</name>
</gene>
<comment type="caution">
    <text evidence="1">The sequence shown here is derived from an EMBL/GenBank/DDBJ whole genome shotgun (WGS) entry which is preliminary data.</text>
</comment>
<sequence length="66" mass="7627">MSRLTQQNQSCGPLLGMEELAMLIAQLQELLQLYGSPPPPSHFPFLHFHHHHRNLLSHVHMVMVHI</sequence>
<proteinExistence type="predicted"/>
<dbReference type="Proteomes" id="UP001472677">
    <property type="component" value="Unassembled WGS sequence"/>
</dbReference>
<organism evidence="1 2">
    <name type="scientific">Hibiscus sabdariffa</name>
    <name type="common">roselle</name>
    <dbReference type="NCBI Taxonomy" id="183260"/>
    <lineage>
        <taxon>Eukaryota</taxon>
        <taxon>Viridiplantae</taxon>
        <taxon>Streptophyta</taxon>
        <taxon>Embryophyta</taxon>
        <taxon>Tracheophyta</taxon>
        <taxon>Spermatophyta</taxon>
        <taxon>Magnoliopsida</taxon>
        <taxon>eudicotyledons</taxon>
        <taxon>Gunneridae</taxon>
        <taxon>Pentapetalae</taxon>
        <taxon>rosids</taxon>
        <taxon>malvids</taxon>
        <taxon>Malvales</taxon>
        <taxon>Malvaceae</taxon>
        <taxon>Malvoideae</taxon>
        <taxon>Hibiscus</taxon>
    </lineage>
</organism>
<evidence type="ECO:0000313" key="1">
    <source>
        <dbReference type="EMBL" id="KAK8526303.1"/>
    </source>
</evidence>
<dbReference type="EMBL" id="JBBPBM010000039">
    <property type="protein sequence ID" value="KAK8526303.1"/>
    <property type="molecule type" value="Genomic_DNA"/>
</dbReference>